<dbReference type="NCBIfam" id="TIGR00055">
    <property type="entry name" value="uppS"/>
    <property type="match status" value="1"/>
</dbReference>
<feature type="region of interest" description="Disordered" evidence="5">
    <location>
        <begin position="1"/>
        <end position="30"/>
    </location>
</feature>
<dbReference type="GO" id="GO:0045547">
    <property type="term" value="F:ditrans,polycis-polyprenyl diphosphate synthase [(2E,6E)-farnesyl diphosphate specific] activity"/>
    <property type="evidence" value="ECO:0007669"/>
    <property type="project" value="TreeGrafter"/>
</dbReference>
<dbReference type="HAMAP" id="MF_01139">
    <property type="entry name" value="ISPT"/>
    <property type="match status" value="1"/>
</dbReference>
<dbReference type="EMBL" id="JALJOR010000006">
    <property type="protein sequence ID" value="KAK9815737.1"/>
    <property type="molecule type" value="Genomic_DNA"/>
</dbReference>
<evidence type="ECO:0000313" key="7">
    <source>
        <dbReference type="Proteomes" id="UP001489004"/>
    </source>
</evidence>
<dbReference type="InterPro" id="IPR001441">
    <property type="entry name" value="UPP_synth-like"/>
</dbReference>
<evidence type="ECO:0000256" key="2">
    <source>
        <dbReference type="ARBA" id="ARBA00022679"/>
    </source>
</evidence>
<comment type="similarity">
    <text evidence="1 4">Belongs to the UPP synthase family.</text>
</comment>
<proteinExistence type="inferred from homology"/>
<dbReference type="SUPFAM" id="SSF64005">
    <property type="entry name" value="Undecaprenyl diphosphate synthase"/>
    <property type="match status" value="1"/>
</dbReference>
<dbReference type="PANTHER" id="PTHR10291:SF43">
    <property type="entry name" value="DEHYDRODOLICHYL DIPHOSPHATE SYNTHASE COMPLEX SUBUNIT DHDDS"/>
    <property type="match status" value="1"/>
</dbReference>
<dbReference type="InterPro" id="IPR036424">
    <property type="entry name" value="UPP_synth-like_sf"/>
</dbReference>
<evidence type="ECO:0000313" key="6">
    <source>
        <dbReference type="EMBL" id="KAK9815737.1"/>
    </source>
</evidence>
<dbReference type="Pfam" id="PF01255">
    <property type="entry name" value="Prenyltransf"/>
    <property type="match status" value="1"/>
</dbReference>
<dbReference type="Proteomes" id="UP001489004">
    <property type="component" value="Unassembled WGS sequence"/>
</dbReference>
<dbReference type="Gene3D" id="3.40.1180.10">
    <property type="entry name" value="Decaprenyl diphosphate synthase-like"/>
    <property type="match status" value="1"/>
</dbReference>
<accession>A0AAW1Q4H0</accession>
<dbReference type="GO" id="GO:0016094">
    <property type="term" value="P:polyprenol biosynthetic process"/>
    <property type="evidence" value="ECO:0007669"/>
    <property type="project" value="TreeGrafter"/>
</dbReference>
<evidence type="ECO:0000256" key="5">
    <source>
        <dbReference type="SAM" id="MobiDB-lite"/>
    </source>
</evidence>
<keyword evidence="3" id="KW-0460">Magnesium</keyword>
<dbReference type="AlphaFoldDB" id="A0AAW1Q4H0"/>
<dbReference type="PROSITE" id="PS01066">
    <property type="entry name" value="UPP_SYNTHASE"/>
    <property type="match status" value="1"/>
</dbReference>
<feature type="compositionally biased region" description="Low complexity" evidence="5">
    <location>
        <begin position="20"/>
        <end position="30"/>
    </location>
</feature>
<sequence>MQSRNRVKQRCEEPCVSMTGSSSPGAPSSSAWQQLCKRSRGWLGAVLRAGPIPQHVAFIMDGNRRFAERLHLERFSGHQMGYQKLLDALEWCLDLGVQCVSVYAFSIENFRRSPEEVATLMALAEEKLQQLLTERELVDQYGIQIRVIGDLSLLPAHVRASAQHVMQATQHNSRGILNICFSYTSRQEMSQAVARAQASLQQGVIAPQDVTVSYLEDLLYTRGCPPVDLLIRTSGESRLSDFLLWQSGFAQLVFTDVLWPDFTFMQLLRAIVAFQSNAAHLAALRQRSKDCIAHHEREARLQLQGSQESASCTDCKH</sequence>
<gene>
    <name evidence="6" type="ORF">WJX72_008740</name>
</gene>
<evidence type="ECO:0000256" key="4">
    <source>
        <dbReference type="RuleBase" id="RU363018"/>
    </source>
</evidence>
<organism evidence="6 7">
    <name type="scientific">[Myrmecia] bisecta</name>
    <dbReference type="NCBI Taxonomy" id="41462"/>
    <lineage>
        <taxon>Eukaryota</taxon>
        <taxon>Viridiplantae</taxon>
        <taxon>Chlorophyta</taxon>
        <taxon>core chlorophytes</taxon>
        <taxon>Trebouxiophyceae</taxon>
        <taxon>Trebouxiales</taxon>
        <taxon>Trebouxiaceae</taxon>
        <taxon>Myrmecia</taxon>
    </lineage>
</organism>
<dbReference type="PANTHER" id="PTHR10291">
    <property type="entry name" value="DEHYDRODOLICHYL DIPHOSPHATE SYNTHASE FAMILY MEMBER"/>
    <property type="match status" value="1"/>
</dbReference>
<protein>
    <recommendedName>
        <fullName evidence="4">Alkyl transferase</fullName>
        <ecNumber evidence="4">2.5.1.-</ecNumber>
    </recommendedName>
</protein>
<comment type="caution">
    <text evidence="6">The sequence shown here is derived from an EMBL/GenBank/DDBJ whole genome shotgun (WGS) entry which is preliminary data.</text>
</comment>
<dbReference type="FunFam" id="3.40.1180.10:FF:000005">
    <property type="entry name" value="Alkyl transferase"/>
    <property type="match status" value="1"/>
</dbReference>
<keyword evidence="2 4" id="KW-0808">Transferase</keyword>
<dbReference type="EC" id="2.5.1.-" evidence="4"/>
<dbReference type="InterPro" id="IPR018520">
    <property type="entry name" value="UPP_synth-like_CS"/>
</dbReference>
<evidence type="ECO:0000256" key="1">
    <source>
        <dbReference type="ARBA" id="ARBA00005432"/>
    </source>
</evidence>
<reference evidence="6 7" key="1">
    <citation type="journal article" date="2024" name="Nat. Commun.">
        <title>Phylogenomics reveals the evolutionary origins of lichenization in chlorophyte algae.</title>
        <authorList>
            <person name="Puginier C."/>
            <person name="Libourel C."/>
            <person name="Otte J."/>
            <person name="Skaloud P."/>
            <person name="Haon M."/>
            <person name="Grisel S."/>
            <person name="Petersen M."/>
            <person name="Berrin J.G."/>
            <person name="Delaux P.M."/>
            <person name="Dal Grande F."/>
            <person name="Keller J."/>
        </authorList>
    </citation>
    <scope>NUCLEOTIDE SEQUENCE [LARGE SCALE GENOMIC DNA]</scope>
    <source>
        <strain evidence="6 7">SAG 2043</strain>
    </source>
</reference>
<dbReference type="CDD" id="cd00475">
    <property type="entry name" value="Cis_IPPS"/>
    <property type="match status" value="1"/>
</dbReference>
<name>A0AAW1Q4H0_9CHLO</name>
<evidence type="ECO:0000256" key="3">
    <source>
        <dbReference type="ARBA" id="ARBA00022842"/>
    </source>
</evidence>
<keyword evidence="7" id="KW-1185">Reference proteome</keyword>
<dbReference type="GO" id="GO:0005783">
    <property type="term" value="C:endoplasmic reticulum"/>
    <property type="evidence" value="ECO:0007669"/>
    <property type="project" value="TreeGrafter"/>
</dbReference>